<keyword evidence="2" id="KW-1185">Reference proteome</keyword>
<reference evidence="1 2" key="1">
    <citation type="journal article" date="2015" name="Int. J. Syst. Evol. Microbiol.">
        <title>Streptomyces gilvifuscus sp. nov., an actinomycete that produces antibacterial compounds isolated from soil.</title>
        <authorList>
            <person name="Nguyen T.M."/>
            <person name="Kim J."/>
        </authorList>
    </citation>
    <scope>NUCLEOTIDE SEQUENCE [LARGE SCALE GENOMIC DNA]</scope>
    <source>
        <strain evidence="1 2">T113</strain>
    </source>
</reference>
<proteinExistence type="predicted"/>
<accession>A0ABT5G6F4</accession>
<dbReference type="RefSeq" id="WP_272178561.1">
    <property type="nucleotide sequence ID" value="NZ_JAQOSK010000022.1"/>
</dbReference>
<comment type="caution">
    <text evidence="1">The sequence shown here is derived from an EMBL/GenBank/DDBJ whole genome shotgun (WGS) entry which is preliminary data.</text>
</comment>
<evidence type="ECO:0000313" key="2">
    <source>
        <dbReference type="Proteomes" id="UP001221328"/>
    </source>
</evidence>
<evidence type="ECO:0000313" key="1">
    <source>
        <dbReference type="EMBL" id="MDC2960413.1"/>
    </source>
</evidence>
<dbReference type="Proteomes" id="UP001221328">
    <property type="component" value="Unassembled WGS sequence"/>
</dbReference>
<protein>
    <submittedName>
        <fullName evidence="1">Uncharacterized protein</fullName>
    </submittedName>
</protein>
<organism evidence="1 2">
    <name type="scientific">Streptomyces gilvifuscus</name>
    <dbReference type="NCBI Taxonomy" id="1550617"/>
    <lineage>
        <taxon>Bacteria</taxon>
        <taxon>Bacillati</taxon>
        <taxon>Actinomycetota</taxon>
        <taxon>Actinomycetes</taxon>
        <taxon>Kitasatosporales</taxon>
        <taxon>Streptomycetaceae</taxon>
        <taxon>Streptomyces</taxon>
    </lineage>
</organism>
<gene>
    <name evidence="1" type="ORF">PO587_38920</name>
</gene>
<name>A0ABT5G6F4_9ACTN</name>
<dbReference type="EMBL" id="JAQOSK010000022">
    <property type="protein sequence ID" value="MDC2960413.1"/>
    <property type="molecule type" value="Genomic_DNA"/>
</dbReference>
<sequence length="122" mass="13364">MAALIYIVQTFIPVMADWLHQDHSTAPSQKTTTTPPPEGRNHGLNMLAYCIDHGFATSRPEGPALQKVKDWTCVRADGTAQRITPHGSLSFDNACQEQNGSAFVAINTAPDDVWNGVRCVER</sequence>